<feature type="region of interest" description="Disordered" evidence="1">
    <location>
        <begin position="1"/>
        <end position="27"/>
    </location>
</feature>
<feature type="compositionally biased region" description="Polar residues" evidence="1">
    <location>
        <begin position="237"/>
        <end position="262"/>
    </location>
</feature>
<reference evidence="2" key="1">
    <citation type="submission" date="2023-07" db="EMBL/GenBank/DDBJ databases">
        <authorList>
            <consortium name="AG Swart"/>
            <person name="Singh M."/>
            <person name="Singh A."/>
            <person name="Seah K."/>
            <person name="Emmerich C."/>
        </authorList>
    </citation>
    <scope>NUCLEOTIDE SEQUENCE</scope>
    <source>
        <strain evidence="2">DP1</strain>
    </source>
</reference>
<evidence type="ECO:0000313" key="2">
    <source>
        <dbReference type="EMBL" id="CAI2385693.1"/>
    </source>
</evidence>
<feature type="compositionally biased region" description="Basic and acidic residues" evidence="1">
    <location>
        <begin position="319"/>
        <end position="336"/>
    </location>
</feature>
<comment type="caution">
    <text evidence="2">The sequence shown here is derived from an EMBL/GenBank/DDBJ whole genome shotgun (WGS) entry which is preliminary data.</text>
</comment>
<keyword evidence="3" id="KW-1185">Reference proteome</keyword>
<dbReference type="Proteomes" id="UP001295684">
    <property type="component" value="Unassembled WGS sequence"/>
</dbReference>
<feature type="region of interest" description="Disordered" evidence="1">
    <location>
        <begin position="301"/>
        <end position="336"/>
    </location>
</feature>
<dbReference type="AlphaFoldDB" id="A0AAD1Y5T0"/>
<sequence>MRSNDVIAGSLGNLRNSSHGSLYNVNPPNSAHQWGDFSLAHAENTKHSQVIFPSDEITNETIRRENKLREKKMNDLQQFNDLYEYLNTRNKTKSINMAKPSKKTRNKLEVALHTEKYQAMDSNLNPIREMEEPDSGCAIPEKRKLNYKKLSFNKKKEVANNTLKKSDVHRSVDPDYRMIRGERKRAITHLRKRSDNNLEKANSHKDPNSNNKVLKPPQNVQKNVQKITQNRQERSNSDLSQTMNQKVDPRSSTPNLKDSPQSLLGRRNAIRFNFSNARPMATTLKKDSITPILVHSSVLQKDKEKEQELSDLDQSFYSKDGKDATIDKKPTKKMKETPALSITPDLSVTQSLKKLMAQDTTKNSKIFRRKPNILAQKGKISSPKKFQRLGTEHIESLDQNRKRLILLDMKKRKNNKRPQVLRRLKVIHKEIGHSHPTTFIRNSTRLFSSQDVQQVDEEIKLKKDFEHKESVGAHSSAVQNSLETEEISGDKSSSSLDTIIEPNSIPYSFMSKPVVQSSKLKRSMQILPKRISKLGFSTSDPQRIKAEPKVLSRRVSKFLNIPT</sequence>
<gene>
    <name evidence="2" type="ORF">ECRASSUSDP1_LOCUS27275</name>
</gene>
<evidence type="ECO:0000256" key="1">
    <source>
        <dbReference type="SAM" id="MobiDB-lite"/>
    </source>
</evidence>
<feature type="region of interest" description="Disordered" evidence="1">
    <location>
        <begin position="191"/>
        <end position="264"/>
    </location>
</feature>
<protein>
    <submittedName>
        <fullName evidence="2">Uncharacterized protein</fullName>
    </submittedName>
</protein>
<dbReference type="EMBL" id="CAMPGE010028138">
    <property type="protein sequence ID" value="CAI2385693.1"/>
    <property type="molecule type" value="Genomic_DNA"/>
</dbReference>
<evidence type="ECO:0000313" key="3">
    <source>
        <dbReference type="Proteomes" id="UP001295684"/>
    </source>
</evidence>
<proteinExistence type="predicted"/>
<feature type="compositionally biased region" description="Polar residues" evidence="1">
    <location>
        <begin position="208"/>
        <end position="230"/>
    </location>
</feature>
<feature type="compositionally biased region" description="Basic and acidic residues" evidence="1">
    <location>
        <begin position="193"/>
        <end position="207"/>
    </location>
</feature>
<feature type="compositionally biased region" description="Polar residues" evidence="1">
    <location>
        <begin position="13"/>
        <end position="27"/>
    </location>
</feature>
<name>A0AAD1Y5T0_EUPCR</name>
<organism evidence="2 3">
    <name type="scientific">Euplotes crassus</name>
    <dbReference type="NCBI Taxonomy" id="5936"/>
    <lineage>
        <taxon>Eukaryota</taxon>
        <taxon>Sar</taxon>
        <taxon>Alveolata</taxon>
        <taxon>Ciliophora</taxon>
        <taxon>Intramacronucleata</taxon>
        <taxon>Spirotrichea</taxon>
        <taxon>Hypotrichia</taxon>
        <taxon>Euplotida</taxon>
        <taxon>Euplotidae</taxon>
        <taxon>Moneuplotes</taxon>
    </lineage>
</organism>
<accession>A0AAD1Y5T0</accession>
<feature type="region of interest" description="Disordered" evidence="1">
    <location>
        <begin position="470"/>
        <end position="495"/>
    </location>
</feature>